<gene>
    <name evidence="5" type="ORF">FHU29_003294</name>
</gene>
<feature type="region of interest" description="Disordered" evidence="3">
    <location>
        <begin position="22"/>
        <end position="49"/>
    </location>
</feature>
<name>A0A839RPU3_9ACTN</name>
<dbReference type="PROSITE" id="PS51257">
    <property type="entry name" value="PROKAR_LIPOPROTEIN"/>
    <property type="match status" value="1"/>
</dbReference>
<dbReference type="AlphaFoldDB" id="A0A839RPU3"/>
<reference evidence="5 6" key="1">
    <citation type="submission" date="2020-08" db="EMBL/GenBank/DDBJ databases">
        <title>Sequencing the genomes of 1000 actinobacteria strains.</title>
        <authorList>
            <person name="Klenk H.-P."/>
        </authorList>
    </citation>
    <scope>NUCLEOTIDE SEQUENCE [LARGE SCALE GENOMIC DNA]</scope>
    <source>
        <strain evidence="5 6">DSM 45258</strain>
    </source>
</reference>
<dbReference type="Pfam" id="PF26580">
    <property type="entry name" value="Mtb12_C"/>
    <property type="match status" value="1"/>
</dbReference>
<evidence type="ECO:0000313" key="5">
    <source>
        <dbReference type="EMBL" id="MBB3038825.1"/>
    </source>
</evidence>
<dbReference type="Proteomes" id="UP000567922">
    <property type="component" value="Unassembled WGS sequence"/>
</dbReference>
<accession>A0A839RPU3</accession>
<protein>
    <recommendedName>
        <fullName evidence="4">Low molecular weight antigen MTB12-like C-terminal domain-containing protein</fullName>
    </recommendedName>
</protein>
<comment type="similarity">
    <text evidence="2">Belongs to the MTB12 family.</text>
</comment>
<dbReference type="InterPro" id="IPR058644">
    <property type="entry name" value="Mtb12-like_C"/>
</dbReference>
<keyword evidence="1" id="KW-0732">Signal</keyword>
<dbReference type="EMBL" id="JACHWS010000003">
    <property type="protein sequence ID" value="MBB3038825.1"/>
    <property type="molecule type" value="Genomic_DNA"/>
</dbReference>
<dbReference type="RefSeq" id="WP_157095288.1">
    <property type="nucleotide sequence ID" value="NZ_BDDI01000014.1"/>
</dbReference>
<sequence>MVNHRGPLTAVAVLTLAVGGCGTDDSREPRSIESTGAVGQESGCDTPQGAAPTAEDLTAMIGDIVDVGLMAEEKDTLVEGEGGDDPELWTRLAEASAANPDIRYEVSAADNAVKQLDECTLTAEFSLYLSSDQAPGSGLLTFVAEDGVWKLSREDACGIATSFGIEAALCP</sequence>
<dbReference type="OrthoDB" id="4567960at2"/>
<evidence type="ECO:0000256" key="2">
    <source>
        <dbReference type="ARBA" id="ARBA00093774"/>
    </source>
</evidence>
<keyword evidence="6" id="KW-1185">Reference proteome</keyword>
<proteinExistence type="inferred from homology"/>
<comment type="caution">
    <text evidence="5">The sequence shown here is derived from an EMBL/GenBank/DDBJ whole genome shotgun (WGS) entry which is preliminary data.</text>
</comment>
<evidence type="ECO:0000259" key="4">
    <source>
        <dbReference type="Pfam" id="PF26580"/>
    </source>
</evidence>
<evidence type="ECO:0000313" key="6">
    <source>
        <dbReference type="Proteomes" id="UP000567922"/>
    </source>
</evidence>
<evidence type="ECO:0000256" key="1">
    <source>
        <dbReference type="ARBA" id="ARBA00022729"/>
    </source>
</evidence>
<feature type="domain" description="Low molecular weight antigen MTB12-like C-terminal" evidence="4">
    <location>
        <begin position="50"/>
        <end position="163"/>
    </location>
</feature>
<evidence type="ECO:0000256" key="3">
    <source>
        <dbReference type="SAM" id="MobiDB-lite"/>
    </source>
</evidence>
<organism evidence="5 6">
    <name type="scientific">Hoyosella altamirensis</name>
    <dbReference type="NCBI Taxonomy" id="616997"/>
    <lineage>
        <taxon>Bacteria</taxon>
        <taxon>Bacillati</taxon>
        <taxon>Actinomycetota</taxon>
        <taxon>Actinomycetes</taxon>
        <taxon>Mycobacteriales</taxon>
        <taxon>Hoyosellaceae</taxon>
        <taxon>Hoyosella</taxon>
    </lineage>
</organism>